<dbReference type="PROSITE" id="PS50016">
    <property type="entry name" value="ZF_PHD_2"/>
    <property type="match status" value="1"/>
</dbReference>
<keyword evidence="3 6" id="KW-0863">Zinc-finger</keyword>
<dbReference type="Pfam" id="PF15612">
    <property type="entry name" value="WHIM1"/>
    <property type="match status" value="1"/>
</dbReference>
<dbReference type="PANTHER" id="PTHR46508:SF1">
    <property type="entry name" value="PHD FINGER FAMILY PROTEIN"/>
    <property type="match status" value="1"/>
</dbReference>
<feature type="domain" description="DDT" evidence="9">
    <location>
        <begin position="206"/>
        <end position="266"/>
    </location>
</feature>
<comment type="caution">
    <text evidence="10">The sequence shown here is derived from an EMBL/GenBank/DDBJ whole genome shotgun (WGS) entry which is preliminary data.</text>
</comment>
<organism evidence="10 11">
    <name type="scientific">Actinidia chinensis var. chinensis</name>
    <name type="common">Chinese soft-hair kiwi</name>
    <dbReference type="NCBI Taxonomy" id="1590841"/>
    <lineage>
        <taxon>Eukaryota</taxon>
        <taxon>Viridiplantae</taxon>
        <taxon>Streptophyta</taxon>
        <taxon>Embryophyta</taxon>
        <taxon>Tracheophyta</taxon>
        <taxon>Spermatophyta</taxon>
        <taxon>Magnoliopsida</taxon>
        <taxon>eudicotyledons</taxon>
        <taxon>Gunneridae</taxon>
        <taxon>Pentapetalae</taxon>
        <taxon>asterids</taxon>
        <taxon>Ericales</taxon>
        <taxon>Actinidiaceae</taxon>
        <taxon>Actinidia</taxon>
    </lineage>
</organism>
<dbReference type="InterPro" id="IPR056618">
    <property type="entry name" value="Chromo_PTM"/>
</dbReference>
<evidence type="ECO:0000259" key="9">
    <source>
        <dbReference type="PROSITE" id="PS50827"/>
    </source>
</evidence>
<dbReference type="OMA" id="LQIHSHC"/>
<feature type="compositionally biased region" description="Acidic residues" evidence="7">
    <location>
        <begin position="158"/>
        <end position="168"/>
    </location>
</feature>
<dbReference type="OrthoDB" id="784962at2759"/>
<dbReference type="FunCoup" id="A0A2R6QT55">
    <property type="interactions" value="4392"/>
</dbReference>
<dbReference type="Pfam" id="PF00628">
    <property type="entry name" value="PHD"/>
    <property type="match status" value="1"/>
</dbReference>
<evidence type="ECO:0000256" key="4">
    <source>
        <dbReference type="ARBA" id="ARBA00022833"/>
    </source>
</evidence>
<dbReference type="InterPro" id="IPR047365">
    <property type="entry name" value="Tudor_AtPTM-like"/>
</dbReference>
<dbReference type="GO" id="GO:0005634">
    <property type="term" value="C:nucleus"/>
    <property type="evidence" value="ECO:0007669"/>
    <property type="project" value="UniProtKB-SubCell"/>
</dbReference>
<evidence type="ECO:0000256" key="3">
    <source>
        <dbReference type="ARBA" id="ARBA00022771"/>
    </source>
</evidence>
<protein>
    <submittedName>
        <fullName evidence="10">DDT domain-containing protein</fullName>
    </submittedName>
</protein>
<dbReference type="InterPro" id="IPR019787">
    <property type="entry name" value="Znf_PHD-finger"/>
</dbReference>
<dbReference type="InterPro" id="IPR019786">
    <property type="entry name" value="Zinc_finger_PHD-type_CS"/>
</dbReference>
<evidence type="ECO:0000256" key="7">
    <source>
        <dbReference type="SAM" id="MobiDB-lite"/>
    </source>
</evidence>
<accession>A0A2R6QT55</accession>
<dbReference type="SMART" id="SM00571">
    <property type="entry name" value="DDT"/>
    <property type="match status" value="1"/>
</dbReference>
<gene>
    <name evidence="10" type="ORF">CEY00_Acc14908</name>
</gene>
<evidence type="ECO:0000313" key="11">
    <source>
        <dbReference type="Proteomes" id="UP000241394"/>
    </source>
</evidence>
<dbReference type="CDD" id="cd20401">
    <property type="entry name" value="Tudor_AtPTM-like"/>
    <property type="match status" value="1"/>
</dbReference>
<dbReference type="InParanoid" id="A0A2R6QT55"/>
<evidence type="ECO:0000256" key="1">
    <source>
        <dbReference type="ARBA" id="ARBA00004123"/>
    </source>
</evidence>
<dbReference type="InterPro" id="IPR013083">
    <property type="entry name" value="Znf_RING/FYVE/PHD"/>
</dbReference>
<feature type="region of interest" description="Disordered" evidence="7">
    <location>
        <begin position="155"/>
        <end position="201"/>
    </location>
</feature>
<dbReference type="Pfam" id="PF21743">
    <property type="entry name" value="PTM_DIR17_Tudor"/>
    <property type="match status" value="1"/>
</dbReference>
<dbReference type="PROSITE" id="PS50827">
    <property type="entry name" value="DDT"/>
    <property type="match status" value="1"/>
</dbReference>
<keyword evidence="5" id="KW-0539">Nucleus</keyword>
<feature type="compositionally biased region" description="Basic residues" evidence="7">
    <location>
        <begin position="981"/>
        <end position="990"/>
    </location>
</feature>
<dbReference type="InterPro" id="IPR011011">
    <property type="entry name" value="Znf_FYVE_PHD"/>
</dbReference>
<dbReference type="STRING" id="1590841.A0A2R6QT55"/>
<dbReference type="Proteomes" id="UP000241394">
    <property type="component" value="Chromosome LG13"/>
</dbReference>
<dbReference type="Gene3D" id="3.30.40.10">
    <property type="entry name" value="Zinc/RING finger domain, C3HC4 (zinc finger)"/>
    <property type="match status" value="2"/>
</dbReference>
<evidence type="ECO:0000256" key="6">
    <source>
        <dbReference type="PROSITE-ProRule" id="PRU00146"/>
    </source>
</evidence>
<name>A0A2R6QT55_ACTCC</name>
<keyword evidence="4" id="KW-0862">Zinc</keyword>
<keyword evidence="11" id="KW-1185">Reference proteome</keyword>
<dbReference type="Gramene" id="PSS14311">
    <property type="protein sequence ID" value="PSS14311"/>
    <property type="gene ID" value="CEY00_Acc14908"/>
</dbReference>
<feature type="domain" description="PHD-type" evidence="8">
    <location>
        <begin position="432"/>
        <end position="479"/>
    </location>
</feature>
<dbReference type="GO" id="GO:0000785">
    <property type="term" value="C:chromatin"/>
    <property type="evidence" value="ECO:0007669"/>
    <property type="project" value="UniProtKB-ARBA"/>
</dbReference>
<dbReference type="SUPFAM" id="SSF57903">
    <property type="entry name" value="FYVE/PHD zinc finger"/>
    <property type="match status" value="2"/>
</dbReference>
<evidence type="ECO:0000313" key="10">
    <source>
        <dbReference type="EMBL" id="PSS14311.1"/>
    </source>
</evidence>
<dbReference type="InterPro" id="IPR001965">
    <property type="entry name" value="Znf_PHD"/>
</dbReference>
<dbReference type="InterPro" id="IPR018501">
    <property type="entry name" value="DDT_dom"/>
</dbReference>
<evidence type="ECO:0000256" key="5">
    <source>
        <dbReference type="ARBA" id="ARBA00023242"/>
    </source>
</evidence>
<dbReference type="EMBL" id="NKQK01000013">
    <property type="protein sequence ID" value="PSS14311.1"/>
    <property type="molecule type" value="Genomic_DNA"/>
</dbReference>
<sequence length="1667" mass="185827">MEPVVIRSERRGRKRRNDVQNTLADRQVKKQVVGTRGKALVGRYLKKEFEGSGIFLGKIVYYDTGLYRIEYEDGDSEDLESANVRGFLIEDGDLSVDLISRKNKLDELLAKKDAKEKEVGQRNAKNTENAVNRIEASSVSELSNDASANEICGVQIDDKDDDDDDADSSSDSCDHAQDQNCDSEVDAPVVPPPELPPSSGNIGVPEEYVSHLFSVYSFLRSFSIRLFLSPFGLDDFVGSLNCPIPNTLLDAIHVALMRALRRHLEMYSSDGSELASKCLRLTDWSLLDTLTWPIYLVQYFMVMGYANGPEWRGFYSDVLEKDYYTSSAARKLMILQVLCDDVLESEELRAEIDMREESEVGIDSDAVAAVSSENGPRRVYPRYPKTSACKSEEAVHIIEEAHGTKSSGNSNYLDVKGSEMNVDTDIGYDGNSDECRLCGMDGTLLCCDGCPSAYHSRCIGVSKMFIPEGAWYCPECSINKIGPMITRGTSLKGAEILGIDSYGQVFLGACDHLLVVSINTGPCLRYYHQNDIPKVLQALHSSVQHIVLYTEICKGILQYWEIRKDILPHLETAEMGKQSVNIKEDCSGSTPLLTLLGKESCKILDLAEGKNLTSCVTENSVKNMVVSCLENSCKEPGSKQSSLDTIFQTRHLSQHSDVTTAKQSCHLKNIEFSEHSKVSCNMSSGLVVQLADSSEITHQTCSGKLSFTEFVTCTSGNSNGSYRGHVSNPCIAVNMSSQSKEGNKQVAGRGCRNSSDDCLFMGTHFKSQKYVNNYTHGDFAASAAANLAILSSEENQVFESQVSDSRRKVVSANNLLQVKAFSSASIRFFWPNSEKKLVELPRERCGWCLSCKASVTCKKGCLLNAAVSNAIKGAMKFLAGLCPVKNGEGSLSGIAMYVMLMEESLYGLTIGTFQNASYRKQWRKQVEQATTCGAIKALLLNLEENIRAVAFSGDWVKLVDDWSVESSVTRNATFASGSSSTHKRGRRGRKQSAVPKVTSNDSLDNLSDVNWWRGGILSKLILQRGVLPCSMVKRAARQGGCRKIPGIHYTESSEIPKRSRQYIWRAAVEMSKNASQLALQVRYLDLHVRWNDLVHPEQNLQDGKGPETEASAFRNAFICDKKNVANKIIYGVVFGDQKHLPSRVLKNIVEIEQSQDGREKYWFSETHIPLYLIKDYEQKADKMYVPLTDKPVNGFSKLQRRQLKASCKDIFFYLSHKRDNFEKCCCASCQVDVLFGNAVKCSSCQGFCHEQCIISSTIKRNDEVEFLITCKQCCHTKTLPQTESSNESPTSPLLLQGQESRDAITASKGAKQKRCNQSLTSVCHLESPLEIKSAMHDSSVVPINRRKLCSWGLIWKKNKPEKNGVDFRMTNILLRGNSDMSRSGDSGPICHLCSNPYNSNLTYICCETCTNWYHGETVELDESKIAELVGFKCCRCRRIRTPMCPYLDPEVKKKLDAKRPRIRASKVGNSVLDPDHGTISGQPIKLKYTPSELPKTEEVVELFSPIEPNNLMNPAEEPLPHVEWDVSRNGFDDGIVFDCEGLSYGDMEFEPQTYFCFTELLVSDDVGQLDEVDASGYVMGDRENGSAVSRDGSLELCEKGANNQQDSSITKEPVCALVPCRKCSLKEPCPDLYCEICGLWMHRDCSPWDEQRSWEGNWRCGHCRDWQ</sequence>
<dbReference type="GO" id="GO:0008270">
    <property type="term" value="F:zinc ion binding"/>
    <property type="evidence" value="ECO:0007669"/>
    <property type="project" value="UniProtKB-KW"/>
</dbReference>
<dbReference type="SMART" id="SM00249">
    <property type="entry name" value="PHD"/>
    <property type="match status" value="4"/>
</dbReference>
<proteinExistence type="predicted"/>
<dbReference type="InterPro" id="IPR028942">
    <property type="entry name" value="WHIM1_dom"/>
</dbReference>
<dbReference type="PROSITE" id="PS01359">
    <property type="entry name" value="ZF_PHD_1"/>
    <property type="match status" value="1"/>
</dbReference>
<comment type="subcellular location">
    <subcellularLocation>
        <location evidence="1">Nucleus</location>
    </subcellularLocation>
</comment>
<dbReference type="Pfam" id="PF02791">
    <property type="entry name" value="DDT"/>
    <property type="match status" value="1"/>
</dbReference>
<feature type="region of interest" description="Disordered" evidence="7">
    <location>
        <begin position="973"/>
        <end position="999"/>
    </location>
</feature>
<evidence type="ECO:0000256" key="2">
    <source>
        <dbReference type="ARBA" id="ARBA00022723"/>
    </source>
</evidence>
<dbReference type="Pfam" id="PF24294">
    <property type="entry name" value="Chromo_PTM"/>
    <property type="match status" value="1"/>
</dbReference>
<keyword evidence="2" id="KW-0479">Metal-binding</keyword>
<reference evidence="10 11" key="1">
    <citation type="submission" date="2017-07" db="EMBL/GenBank/DDBJ databases">
        <title>An improved, manually edited Actinidia chinensis var. chinensis (kiwifruit) genome highlights the challenges associated with draft genomes and gene prediction in plants.</title>
        <authorList>
            <person name="Pilkington S."/>
            <person name="Crowhurst R."/>
            <person name="Hilario E."/>
            <person name="Nardozza S."/>
            <person name="Fraser L."/>
            <person name="Peng Y."/>
            <person name="Gunaseelan K."/>
            <person name="Simpson R."/>
            <person name="Tahir J."/>
            <person name="Deroles S."/>
            <person name="Templeton K."/>
            <person name="Luo Z."/>
            <person name="Davy M."/>
            <person name="Cheng C."/>
            <person name="Mcneilage M."/>
            <person name="Scaglione D."/>
            <person name="Liu Y."/>
            <person name="Zhang Q."/>
            <person name="Datson P."/>
            <person name="De Silva N."/>
            <person name="Gardiner S."/>
            <person name="Bassett H."/>
            <person name="Chagne D."/>
            <person name="Mccallum J."/>
            <person name="Dzierzon H."/>
            <person name="Deng C."/>
            <person name="Wang Y.-Y."/>
            <person name="Barron N."/>
            <person name="Manako K."/>
            <person name="Bowen J."/>
            <person name="Foster T."/>
            <person name="Erridge Z."/>
            <person name="Tiffin H."/>
            <person name="Waite C."/>
            <person name="Davies K."/>
            <person name="Grierson E."/>
            <person name="Laing W."/>
            <person name="Kirk R."/>
            <person name="Chen X."/>
            <person name="Wood M."/>
            <person name="Montefiori M."/>
            <person name="Brummell D."/>
            <person name="Schwinn K."/>
            <person name="Catanach A."/>
            <person name="Fullerton C."/>
            <person name="Li D."/>
            <person name="Meiyalaghan S."/>
            <person name="Nieuwenhuizen N."/>
            <person name="Read N."/>
            <person name="Prakash R."/>
            <person name="Hunter D."/>
            <person name="Zhang H."/>
            <person name="Mckenzie M."/>
            <person name="Knabel M."/>
            <person name="Harris A."/>
            <person name="Allan A."/>
            <person name="Chen A."/>
            <person name="Janssen B."/>
            <person name="Plunkett B."/>
            <person name="Dwamena C."/>
            <person name="Voogd C."/>
            <person name="Leif D."/>
            <person name="Lafferty D."/>
            <person name="Souleyre E."/>
            <person name="Varkonyi-Gasic E."/>
            <person name="Gambi F."/>
            <person name="Hanley J."/>
            <person name="Yao J.-L."/>
            <person name="Cheung J."/>
            <person name="David K."/>
            <person name="Warren B."/>
            <person name="Marsh K."/>
            <person name="Snowden K."/>
            <person name="Lin-Wang K."/>
            <person name="Brian L."/>
            <person name="Martinez-Sanchez M."/>
            <person name="Wang M."/>
            <person name="Ileperuma N."/>
            <person name="Macnee N."/>
            <person name="Campin R."/>
            <person name="Mcatee P."/>
            <person name="Drummond R."/>
            <person name="Espley R."/>
            <person name="Ireland H."/>
            <person name="Wu R."/>
            <person name="Atkinson R."/>
            <person name="Karunairetnam S."/>
            <person name="Bulley S."/>
            <person name="Chunkath S."/>
            <person name="Hanley Z."/>
            <person name="Storey R."/>
            <person name="Thrimawithana A."/>
            <person name="Thomson S."/>
            <person name="David C."/>
            <person name="Testolin R."/>
        </authorList>
    </citation>
    <scope>NUCLEOTIDE SEQUENCE [LARGE SCALE GENOMIC DNA]</scope>
    <source>
        <strain evidence="11">cv. Red5</strain>
        <tissue evidence="10">Young leaf</tissue>
    </source>
</reference>
<evidence type="ECO:0000259" key="8">
    <source>
        <dbReference type="PROSITE" id="PS50016"/>
    </source>
</evidence>
<reference evidence="11" key="2">
    <citation type="journal article" date="2018" name="BMC Genomics">
        <title>A manually annotated Actinidia chinensis var. chinensis (kiwifruit) genome highlights the challenges associated with draft genomes and gene prediction in plants.</title>
        <authorList>
            <person name="Pilkington S.M."/>
            <person name="Crowhurst R."/>
            <person name="Hilario E."/>
            <person name="Nardozza S."/>
            <person name="Fraser L."/>
            <person name="Peng Y."/>
            <person name="Gunaseelan K."/>
            <person name="Simpson R."/>
            <person name="Tahir J."/>
            <person name="Deroles S.C."/>
            <person name="Templeton K."/>
            <person name="Luo Z."/>
            <person name="Davy M."/>
            <person name="Cheng C."/>
            <person name="McNeilage M."/>
            <person name="Scaglione D."/>
            <person name="Liu Y."/>
            <person name="Zhang Q."/>
            <person name="Datson P."/>
            <person name="De Silva N."/>
            <person name="Gardiner S.E."/>
            <person name="Bassett H."/>
            <person name="Chagne D."/>
            <person name="McCallum J."/>
            <person name="Dzierzon H."/>
            <person name="Deng C."/>
            <person name="Wang Y.Y."/>
            <person name="Barron L."/>
            <person name="Manako K."/>
            <person name="Bowen J."/>
            <person name="Foster T.M."/>
            <person name="Erridge Z.A."/>
            <person name="Tiffin H."/>
            <person name="Waite C.N."/>
            <person name="Davies K.M."/>
            <person name="Grierson E.P."/>
            <person name="Laing W.A."/>
            <person name="Kirk R."/>
            <person name="Chen X."/>
            <person name="Wood M."/>
            <person name="Montefiori M."/>
            <person name="Brummell D.A."/>
            <person name="Schwinn K.E."/>
            <person name="Catanach A."/>
            <person name="Fullerton C."/>
            <person name="Li D."/>
            <person name="Meiyalaghan S."/>
            <person name="Nieuwenhuizen N."/>
            <person name="Read N."/>
            <person name="Prakash R."/>
            <person name="Hunter D."/>
            <person name="Zhang H."/>
            <person name="McKenzie M."/>
            <person name="Knabel M."/>
            <person name="Harris A."/>
            <person name="Allan A.C."/>
            <person name="Gleave A."/>
            <person name="Chen A."/>
            <person name="Janssen B.J."/>
            <person name="Plunkett B."/>
            <person name="Ampomah-Dwamena C."/>
            <person name="Voogd C."/>
            <person name="Leif D."/>
            <person name="Lafferty D."/>
            <person name="Souleyre E.J.F."/>
            <person name="Varkonyi-Gasic E."/>
            <person name="Gambi F."/>
            <person name="Hanley J."/>
            <person name="Yao J.L."/>
            <person name="Cheung J."/>
            <person name="David K.M."/>
            <person name="Warren B."/>
            <person name="Marsh K."/>
            <person name="Snowden K.C."/>
            <person name="Lin-Wang K."/>
            <person name="Brian L."/>
            <person name="Martinez-Sanchez M."/>
            <person name="Wang M."/>
            <person name="Ileperuma N."/>
            <person name="Macnee N."/>
            <person name="Campin R."/>
            <person name="McAtee P."/>
            <person name="Drummond R.S.M."/>
            <person name="Espley R.V."/>
            <person name="Ireland H.S."/>
            <person name="Wu R."/>
            <person name="Atkinson R.G."/>
            <person name="Karunairetnam S."/>
            <person name="Bulley S."/>
            <person name="Chunkath S."/>
            <person name="Hanley Z."/>
            <person name="Storey R."/>
            <person name="Thrimawithana A.H."/>
            <person name="Thomson S."/>
            <person name="David C."/>
            <person name="Testolin R."/>
            <person name="Huang H."/>
            <person name="Hellens R.P."/>
            <person name="Schaffer R.J."/>
        </authorList>
    </citation>
    <scope>NUCLEOTIDE SEQUENCE [LARGE SCALE GENOMIC DNA]</scope>
    <source>
        <strain evidence="11">cv. Red5</strain>
    </source>
</reference>
<dbReference type="PANTHER" id="PTHR46508">
    <property type="entry name" value="PHD FINGER FAMILY PROTEIN"/>
    <property type="match status" value="1"/>
</dbReference>